<sequence length="351" mass="40653">MAMFSDLINSLAVIDLPLSNQKFTWSNMQHCPTLATLDRFLISTEWDQYFPFNKETLDKRAELKSQLLLILEEEEILWKTRAKQRWLKEGDGNTKFFHAVANGRKRSNTIVAIEDDNWQQITNEELKRSYFYQSFKRVFGTQGDSPSSLGDWSGLYHSNRLLDPDSLTAPFTLDEVKTATFQLGSDKAPGPDGFPLVFFQTFWDVVKDDITKVFSEFHDGTLFTGPIDYSFGMRKYQGFSDKWWAWIEQCICNAKVAILVNDVPTPWLKPRRGLRQGDPLSPYLFLLVADCLARLTETARRNNQLQGIEPSDDCQTVLIQYVDDTIFFCEPRKRFMQPAVSLEYVRMGLWP</sequence>
<dbReference type="AlphaFoldDB" id="A0A6P5GP41"/>
<dbReference type="OrthoDB" id="786283at2759"/>
<evidence type="ECO:0000259" key="1">
    <source>
        <dbReference type="Pfam" id="PF00078"/>
    </source>
</evidence>
<evidence type="ECO:0000313" key="2">
    <source>
        <dbReference type="Proteomes" id="UP000515123"/>
    </source>
</evidence>
<gene>
    <name evidence="3" type="primary">LOC109725565</name>
</gene>
<name>A0A6P5GP41_ANACO</name>
<feature type="domain" description="Reverse transcriptase" evidence="1">
    <location>
        <begin position="228"/>
        <end position="334"/>
    </location>
</feature>
<dbReference type="PANTHER" id="PTHR46890">
    <property type="entry name" value="NON-LTR RETROLELEMENT REVERSE TRANSCRIPTASE-LIKE PROTEIN-RELATED"/>
    <property type="match status" value="1"/>
</dbReference>
<dbReference type="SUPFAM" id="SSF56672">
    <property type="entry name" value="DNA/RNA polymerases"/>
    <property type="match status" value="1"/>
</dbReference>
<dbReference type="Proteomes" id="UP000515123">
    <property type="component" value="Linkage group 20"/>
</dbReference>
<dbReference type="RefSeq" id="XP_020110396.1">
    <property type="nucleotide sequence ID" value="XM_020254807.1"/>
</dbReference>
<organism evidence="2 3">
    <name type="scientific">Ananas comosus</name>
    <name type="common">Pineapple</name>
    <name type="synonym">Ananas ananas</name>
    <dbReference type="NCBI Taxonomy" id="4615"/>
    <lineage>
        <taxon>Eukaryota</taxon>
        <taxon>Viridiplantae</taxon>
        <taxon>Streptophyta</taxon>
        <taxon>Embryophyta</taxon>
        <taxon>Tracheophyta</taxon>
        <taxon>Spermatophyta</taxon>
        <taxon>Magnoliopsida</taxon>
        <taxon>Liliopsida</taxon>
        <taxon>Poales</taxon>
        <taxon>Bromeliaceae</taxon>
        <taxon>Bromelioideae</taxon>
        <taxon>Ananas</taxon>
    </lineage>
</organism>
<protein>
    <submittedName>
        <fullName evidence="3">Uncharacterized protein LOC109725565</fullName>
    </submittedName>
</protein>
<reference evidence="2" key="1">
    <citation type="journal article" date="2015" name="Nat. Genet.">
        <title>The pineapple genome and the evolution of CAM photosynthesis.</title>
        <authorList>
            <person name="Ming R."/>
            <person name="VanBuren R."/>
            <person name="Wai C.M."/>
            <person name="Tang H."/>
            <person name="Schatz M.C."/>
            <person name="Bowers J.E."/>
            <person name="Lyons E."/>
            <person name="Wang M.L."/>
            <person name="Chen J."/>
            <person name="Biggers E."/>
            <person name="Zhang J."/>
            <person name="Huang L."/>
            <person name="Zhang L."/>
            <person name="Miao W."/>
            <person name="Zhang J."/>
            <person name="Ye Z."/>
            <person name="Miao C."/>
            <person name="Lin Z."/>
            <person name="Wang H."/>
            <person name="Zhou H."/>
            <person name="Yim W.C."/>
            <person name="Priest H.D."/>
            <person name="Zheng C."/>
            <person name="Woodhouse M."/>
            <person name="Edger P.P."/>
            <person name="Guyot R."/>
            <person name="Guo H.B."/>
            <person name="Guo H."/>
            <person name="Zheng G."/>
            <person name="Singh R."/>
            <person name="Sharma A."/>
            <person name="Min X."/>
            <person name="Zheng Y."/>
            <person name="Lee H."/>
            <person name="Gurtowski J."/>
            <person name="Sedlazeck F.J."/>
            <person name="Harkess A."/>
            <person name="McKain M.R."/>
            <person name="Liao Z."/>
            <person name="Fang J."/>
            <person name="Liu J."/>
            <person name="Zhang X."/>
            <person name="Zhang Q."/>
            <person name="Hu W."/>
            <person name="Qin Y."/>
            <person name="Wang K."/>
            <person name="Chen L.Y."/>
            <person name="Shirley N."/>
            <person name="Lin Y.R."/>
            <person name="Liu L.Y."/>
            <person name="Hernandez A.G."/>
            <person name="Wright C.L."/>
            <person name="Bulone V."/>
            <person name="Tuskan G.A."/>
            <person name="Heath K."/>
            <person name="Zee F."/>
            <person name="Moore P.H."/>
            <person name="Sunkar R."/>
            <person name="Leebens-Mack J.H."/>
            <person name="Mockler T."/>
            <person name="Bennetzen J.L."/>
            <person name="Freeling M."/>
            <person name="Sankoff D."/>
            <person name="Paterson A.H."/>
            <person name="Zhu X."/>
            <person name="Yang X."/>
            <person name="Smith J.A."/>
            <person name="Cushman J.C."/>
            <person name="Paull R.E."/>
            <person name="Yu Q."/>
        </authorList>
    </citation>
    <scope>NUCLEOTIDE SEQUENCE [LARGE SCALE GENOMIC DNA]</scope>
    <source>
        <strain evidence="2">cv. F153</strain>
    </source>
</reference>
<evidence type="ECO:0000313" key="3">
    <source>
        <dbReference type="RefSeq" id="XP_020110396.1"/>
    </source>
</evidence>
<dbReference type="GeneID" id="109725565"/>
<dbReference type="PANTHER" id="PTHR46890:SF1">
    <property type="entry name" value="REVERSE TRANSCRIPTASE DOMAIN-CONTAINING PROTEIN"/>
    <property type="match status" value="1"/>
</dbReference>
<dbReference type="InterPro" id="IPR052343">
    <property type="entry name" value="Retrotransposon-Effector_Assoc"/>
</dbReference>
<reference evidence="3" key="2">
    <citation type="submission" date="2025-08" db="UniProtKB">
        <authorList>
            <consortium name="RefSeq"/>
        </authorList>
    </citation>
    <scope>IDENTIFICATION</scope>
    <source>
        <tissue evidence="3">Leaf</tissue>
    </source>
</reference>
<dbReference type="InterPro" id="IPR043502">
    <property type="entry name" value="DNA/RNA_pol_sf"/>
</dbReference>
<accession>A0A6P5GP41</accession>
<dbReference type="Pfam" id="PF00078">
    <property type="entry name" value="RVT_1"/>
    <property type="match status" value="1"/>
</dbReference>
<proteinExistence type="predicted"/>
<keyword evidence="2" id="KW-1185">Reference proteome</keyword>
<dbReference type="InterPro" id="IPR000477">
    <property type="entry name" value="RT_dom"/>
</dbReference>